<proteinExistence type="predicted"/>
<dbReference type="CDD" id="cd00093">
    <property type="entry name" value="HTH_XRE"/>
    <property type="match status" value="1"/>
</dbReference>
<feature type="domain" description="HTH cro/C1-type" evidence="1">
    <location>
        <begin position="1"/>
        <end position="46"/>
    </location>
</feature>
<dbReference type="InterPro" id="IPR010982">
    <property type="entry name" value="Lambda_DNA-bd_dom_sf"/>
</dbReference>
<dbReference type="SUPFAM" id="SSF47413">
    <property type="entry name" value="lambda repressor-like DNA-binding domains"/>
    <property type="match status" value="1"/>
</dbReference>
<accession>A0A8S5NP24</accession>
<dbReference type="Pfam" id="PF01381">
    <property type="entry name" value="HTH_3"/>
    <property type="match status" value="1"/>
</dbReference>
<sequence length="54" mass="6260">MTQEEVAVKLNISPSTWSKWENCKSYPDVPEIIKIELLFDISYSDINFLPINTV</sequence>
<organism evidence="2">
    <name type="scientific">Siphoviridae sp. ctSP74</name>
    <dbReference type="NCBI Taxonomy" id="2826343"/>
    <lineage>
        <taxon>Viruses</taxon>
        <taxon>Duplodnaviria</taxon>
        <taxon>Heunggongvirae</taxon>
        <taxon>Uroviricota</taxon>
        <taxon>Caudoviricetes</taxon>
    </lineage>
</organism>
<dbReference type="PROSITE" id="PS50943">
    <property type="entry name" value="HTH_CROC1"/>
    <property type="match status" value="1"/>
</dbReference>
<reference evidence="2" key="1">
    <citation type="journal article" date="2021" name="Proc. Natl. Acad. Sci. U.S.A.">
        <title>A Catalog of Tens of Thousands of Viruses from Human Metagenomes Reveals Hidden Associations with Chronic Diseases.</title>
        <authorList>
            <person name="Tisza M.J."/>
            <person name="Buck C.B."/>
        </authorList>
    </citation>
    <scope>NUCLEOTIDE SEQUENCE</scope>
    <source>
        <strain evidence="2">CtSP74</strain>
    </source>
</reference>
<dbReference type="Gene3D" id="1.10.260.40">
    <property type="entry name" value="lambda repressor-like DNA-binding domains"/>
    <property type="match status" value="1"/>
</dbReference>
<dbReference type="InterPro" id="IPR001387">
    <property type="entry name" value="Cro/C1-type_HTH"/>
</dbReference>
<dbReference type="EMBL" id="BK015221">
    <property type="protein sequence ID" value="DAD96565.1"/>
    <property type="molecule type" value="Genomic_DNA"/>
</dbReference>
<dbReference type="GO" id="GO:0003677">
    <property type="term" value="F:DNA binding"/>
    <property type="evidence" value="ECO:0007669"/>
    <property type="project" value="InterPro"/>
</dbReference>
<protein>
    <submittedName>
        <fullName evidence="2">Helix-turn-helix domain protein</fullName>
    </submittedName>
</protein>
<evidence type="ECO:0000313" key="2">
    <source>
        <dbReference type="EMBL" id="DAD96565.1"/>
    </source>
</evidence>
<name>A0A8S5NP24_9CAUD</name>
<evidence type="ECO:0000259" key="1">
    <source>
        <dbReference type="PROSITE" id="PS50943"/>
    </source>
</evidence>